<reference evidence="3" key="2">
    <citation type="submission" date="2025-08" db="UniProtKB">
        <authorList>
            <consortium name="RefSeq"/>
        </authorList>
    </citation>
    <scope>IDENTIFICATION</scope>
    <source>
        <tissue evidence="3">Leaf</tissue>
    </source>
</reference>
<name>A0A9W3D997_RAPSA</name>
<dbReference type="InterPro" id="IPR013187">
    <property type="entry name" value="F-box-assoc_dom_typ3"/>
</dbReference>
<protein>
    <submittedName>
        <fullName evidence="3">F-box protein At1g33020</fullName>
    </submittedName>
</protein>
<dbReference type="RefSeq" id="XP_056860268.1">
    <property type="nucleotide sequence ID" value="XM_057004288.1"/>
</dbReference>
<dbReference type="InterPro" id="IPR036047">
    <property type="entry name" value="F-box-like_dom_sf"/>
</dbReference>
<proteinExistence type="predicted"/>
<dbReference type="NCBIfam" id="TIGR01640">
    <property type="entry name" value="F_box_assoc_1"/>
    <property type="match status" value="1"/>
</dbReference>
<evidence type="ECO:0000313" key="3">
    <source>
        <dbReference type="RefSeq" id="XP_056860268.1"/>
    </source>
</evidence>
<organism evidence="2 3">
    <name type="scientific">Raphanus sativus</name>
    <name type="common">Radish</name>
    <name type="synonym">Raphanus raphanistrum var. sativus</name>
    <dbReference type="NCBI Taxonomy" id="3726"/>
    <lineage>
        <taxon>Eukaryota</taxon>
        <taxon>Viridiplantae</taxon>
        <taxon>Streptophyta</taxon>
        <taxon>Embryophyta</taxon>
        <taxon>Tracheophyta</taxon>
        <taxon>Spermatophyta</taxon>
        <taxon>Magnoliopsida</taxon>
        <taxon>eudicotyledons</taxon>
        <taxon>Gunneridae</taxon>
        <taxon>Pentapetalae</taxon>
        <taxon>rosids</taxon>
        <taxon>malvids</taxon>
        <taxon>Brassicales</taxon>
        <taxon>Brassicaceae</taxon>
        <taxon>Brassiceae</taxon>
        <taxon>Raphanus</taxon>
    </lineage>
</organism>
<dbReference type="Pfam" id="PF08268">
    <property type="entry name" value="FBA_3"/>
    <property type="match status" value="1"/>
</dbReference>
<accession>A0A9W3D997</accession>
<gene>
    <name evidence="3" type="primary">LOC108839369</name>
</gene>
<dbReference type="KEGG" id="rsz:108839369"/>
<evidence type="ECO:0000259" key="1">
    <source>
        <dbReference type="SMART" id="SM00256"/>
    </source>
</evidence>
<dbReference type="SMART" id="SM00256">
    <property type="entry name" value="FBOX"/>
    <property type="match status" value="1"/>
</dbReference>
<reference evidence="2" key="1">
    <citation type="journal article" date="2019" name="Database">
        <title>The radish genome database (RadishGD): an integrated information resource for radish genomics.</title>
        <authorList>
            <person name="Yu H.J."/>
            <person name="Baek S."/>
            <person name="Lee Y.J."/>
            <person name="Cho A."/>
            <person name="Mun J.H."/>
        </authorList>
    </citation>
    <scope>NUCLEOTIDE SEQUENCE [LARGE SCALE GENOMIC DNA]</scope>
    <source>
        <strain evidence="2">cv. WK10039</strain>
    </source>
</reference>
<dbReference type="AlphaFoldDB" id="A0A9W3D997"/>
<dbReference type="PANTHER" id="PTHR31111:SF137">
    <property type="entry name" value="F-BOX ONLY PROTEIN 12"/>
    <property type="match status" value="1"/>
</dbReference>
<evidence type="ECO:0000313" key="2">
    <source>
        <dbReference type="Proteomes" id="UP000504610"/>
    </source>
</evidence>
<feature type="domain" description="F-box" evidence="1">
    <location>
        <begin position="7"/>
        <end position="47"/>
    </location>
</feature>
<dbReference type="PANTHER" id="PTHR31111">
    <property type="entry name" value="BNAA05G37150D PROTEIN-RELATED"/>
    <property type="match status" value="1"/>
</dbReference>
<dbReference type="Proteomes" id="UP000504610">
    <property type="component" value="Chromosome 2"/>
</dbReference>
<dbReference type="OrthoDB" id="1113896at2759"/>
<dbReference type="SUPFAM" id="SSF81383">
    <property type="entry name" value="F-box domain"/>
    <property type="match status" value="1"/>
</dbReference>
<keyword evidence="2" id="KW-1185">Reference proteome</keyword>
<dbReference type="InterPro" id="IPR001810">
    <property type="entry name" value="F-box_dom"/>
</dbReference>
<dbReference type="GeneID" id="108839369"/>
<dbReference type="InterPro" id="IPR017451">
    <property type="entry name" value="F-box-assoc_interact_dom"/>
</dbReference>
<sequence>MTIVNSIPNDLILDIFSRMSINTIARCRCVSKQWWYMLHHQDFTELFLTRSSARPRLLFFMRRLYEDDLVFFWLPQPQHPYEKVSSPEFHMKLDMDLDRFGGHASGLFSFSRTPSMFSEENEDTVHVNMSEEFKLIDNAESFLCYPFTTLVNYKGKLGVINWIYNDITFELFVLENVEKQEFSKYVYTLPKNKIGGWDYISIVGVTVSGEFVFSSDHTSGFMVPFYVLYFNPHTNTLQIIEIRGRGEYSEEGIVPYYDKVLGFVDYMDLRFDLEYAATSSKSTHNGG</sequence>
<dbReference type="Pfam" id="PF00646">
    <property type="entry name" value="F-box"/>
    <property type="match status" value="1"/>
</dbReference>
<dbReference type="Gene3D" id="1.20.1280.50">
    <property type="match status" value="1"/>
</dbReference>